<evidence type="ECO:0000256" key="2">
    <source>
        <dbReference type="ARBA" id="ARBA00022598"/>
    </source>
</evidence>
<dbReference type="PANTHER" id="PTHR43605">
    <property type="entry name" value="ACYL-COENZYME A SYNTHETASE"/>
    <property type="match status" value="1"/>
</dbReference>
<sequence length="529" mass="58946">MPNMGDYARTHATFRWETPERFNFGRDVVDAWPDDRPAMLWLGSDGNEGRLTFGDFSRLSNKFAGAMRDIGVGRGDRVMVLLGKVPEWQTILTGLLKLGAVAIPCAPQLRSGDLKFRAEHSGAVAMVSGPEGFEEVEKMRDEAPDLKHFVSLGDHRDGWEPFEEIMDAASEDFAAEDTASDEGAFILYTSGTTKHPKGVLHTHGYTHAKRMQAEYWLDLQEGDRLWCTSGTGWAKSIWNVFLGPWSLGTEILFHEGGFDPAERLDLIQEHDITVLCQAPTEYRLLAKTPELERADLSSVRHAVSAGEPLNPAVIERWKELHNLTIYDGYGQTENTLLVGNFPGLEVRPGSMGKPSPGCDVKVVDLEGDECPPDEPGDIALAGRPPVLFKEYWGQPDETEGVFRDGHYLTGDRAYRDADGYLWFVGRSDDVILSAGYRIGPFEIESILIEHPAVVESAVVPAPDEDRGSIVKAFIVLGPDHEPSEKLKSEIQDHCKALTAPYKYPRQIEFIEELPKTTSGKIRRVELRNR</sequence>
<dbReference type="AlphaFoldDB" id="A0A6J4S314"/>
<keyword evidence="2 7" id="KW-0436">Ligase</keyword>
<evidence type="ECO:0000313" key="7">
    <source>
        <dbReference type="EMBL" id="CAA9488093.1"/>
    </source>
</evidence>
<gene>
    <name evidence="7" type="ORF">AVDCRST_MAG12-1930</name>
</gene>
<dbReference type="GO" id="GO:0006637">
    <property type="term" value="P:acyl-CoA metabolic process"/>
    <property type="evidence" value="ECO:0007669"/>
    <property type="project" value="TreeGrafter"/>
</dbReference>
<organism evidence="7">
    <name type="scientific">uncultured Rubrobacteraceae bacterium</name>
    <dbReference type="NCBI Taxonomy" id="349277"/>
    <lineage>
        <taxon>Bacteria</taxon>
        <taxon>Bacillati</taxon>
        <taxon>Actinomycetota</taxon>
        <taxon>Rubrobacteria</taxon>
        <taxon>Rubrobacterales</taxon>
        <taxon>Rubrobacteraceae</taxon>
        <taxon>environmental samples</taxon>
    </lineage>
</organism>
<keyword evidence="3" id="KW-0547">Nucleotide-binding</keyword>
<feature type="domain" description="AMP-dependent synthetase/ligase" evidence="5">
    <location>
        <begin position="29"/>
        <end position="392"/>
    </location>
</feature>
<dbReference type="InterPro" id="IPR000873">
    <property type="entry name" value="AMP-dep_synth/lig_dom"/>
</dbReference>
<name>A0A6J4S314_9ACTN</name>
<dbReference type="GO" id="GO:0004321">
    <property type="term" value="F:fatty-acyl-CoA synthase activity"/>
    <property type="evidence" value="ECO:0007669"/>
    <property type="project" value="TreeGrafter"/>
</dbReference>
<dbReference type="EMBL" id="CADCVK010000295">
    <property type="protein sequence ID" value="CAA9488093.1"/>
    <property type="molecule type" value="Genomic_DNA"/>
</dbReference>
<dbReference type="Pfam" id="PF00501">
    <property type="entry name" value="AMP-binding"/>
    <property type="match status" value="1"/>
</dbReference>
<dbReference type="Gene3D" id="3.40.50.12780">
    <property type="entry name" value="N-terminal domain of ligase-like"/>
    <property type="match status" value="1"/>
</dbReference>
<accession>A0A6J4S314</accession>
<feature type="domain" description="AMP-binding enzyme C-terminal" evidence="6">
    <location>
        <begin position="442"/>
        <end position="520"/>
    </location>
</feature>
<dbReference type="GO" id="GO:0015645">
    <property type="term" value="F:fatty acid ligase activity"/>
    <property type="evidence" value="ECO:0007669"/>
    <property type="project" value="TreeGrafter"/>
</dbReference>
<proteinExistence type="inferred from homology"/>
<dbReference type="PANTHER" id="PTHR43605:SF10">
    <property type="entry name" value="ACYL-COA SYNTHETASE MEDIUM CHAIN FAMILY MEMBER 3"/>
    <property type="match status" value="1"/>
</dbReference>
<dbReference type="FunFam" id="3.30.300.30:FF:000005">
    <property type="entry name" value="Acyl-coenzyme A synthetase ACSM5, mitochondrial"/>
    <property type="match status" value="1"/>
</dbReference>
<evidence type="ECO:0000259" key="5">
    <source>
        <dbReference type="Pfam" id="PF00501"/>
    </source>
</evidence>
<dbReference type="InterPro" id="IPR045851">
    <property type="entry name" value="AMP-bd_C_sf"/>
</dbReference>
<dbReference type="Pfam" id="PF13193">
    <property type="entry name" value="AMP-binding_C"/>
    <property type="match status" value="1"/>
</dbReference>
<dbReference type="InterPro" id="IPR042099">
    <property type="entry name" value="ANL_N_sf"/>
</dbReference>
<keyword evidence="4" id="KW-0067">ATP-binding</keyword>
<evidence type="ECO:0000256" key="3">
    <source>
        <dbReference type="ARBA" id="ARBA00022741"/>
    </source>
</evidence>
<dbReference type="GO" id="GO:0005524">
    <property type="term" value="F:ATP binding"/>
    <property type="evidence" value="ECO:0007669"/>
    <property type="project" value="UniProtKB-KW"/>
</dbReference>
<evidence type="ECO:0000259" key="6">
    <source>
        <dbReference type="Pfam" id="PF13193"/>
    </source>
</evidence>
<dbReference type="GO" id="GO:0006633">
    <property type="term" value="P:fatty acid biosynthetic process"/>
    <property type="evidence" value="ECO:0007669"/>
    <property type="project" value="TreeGrafter"/>
</dbReference>
<dbReference type="InterPro" id="IPR051087">
    <property type="entry name" value="Mitochondrial_ACSM"/>
</dbReference>
<evidence type="ECO:0000256" key="4">
    <source>
        <dbReference type="ARBA" id="ARBA00022840"/>
    </source>
</evidence>
<reference evidence="7" key="1">
    <citation type="submission" date="2020-02" db="EMBL/GenBank/DDBJ databases">
        <authorList>
            <person name="Meier V. D."/>
        </authorList>
    </citation>
    <scope>NUCLEOTIDE SEQUENCE</scope>
    <source>
        <strain evidence="7">AVDCRST_MAG12</strain>
    </source>
</reference>
<protein>
    <submittedName>
        <fullName evidence="7">Acetyl-CoA synthetase</fullName>
        <ecNumber evidence="7">6.2.1.1</ecNumber>
    </submittedName>
</protein>
<comment type="similarity">
    <text evidence="1">Belongs to the ATP-dependent AMP-binding enzyme family.</text>
</comment>
<dbReference type="Gene3D" id="3.30.300.30">
    <property type="match status" value="1"/>
</dbReference>
<dbReference type="InterPro" id="IPR025110">
    <property type="entry name" value="AMP-bd_C"/>
</dbReference>
<dbReference type="SUPFAM" id="SSF56801">
    <property type="entry name" value="Acetyl-CoA synthetase-like"/>
    <property type="match status" value="1"/>
</dbReference>
<dbReference type="GO" id="GO:0003987">
    <property type="term" value="F:acetate-CoA ligase activity"/>
    <property type="evidence" value="ECO:0007669"/>
    <property type="project" value="UniProtKB-EC"/>
</dbReference>
<evidence type="ECO:0000256" key="1">
    <source>
        <dbReference type="ARBA" id="ARBA00006432"/>
    </source>
</evidence>
<dbReference type="EC" id="6.2.1.1" evidence="7"/>